<feature type="compositionally biased region" description="Basic and acidic residues" evidence="4">
    <location>
        <begin position="275"/>
        <end position="287"/>
    </location>
</feature>
<organism evidence="6 7">
    <name type="scientific">Siphonobacter curvatus</name>
    <dbReference type="NCBI Taxonomy" id="2094562"/>
    <lineage>
        <taxon>Bacteria</taxon>
        <taxon>Pseudomonadati</taxon>
        <taxon>Bacteroidota</taxon>
        <taxon>Cytophagia</taxon>
        <taxon>Cytophagales</taxon>
        <taxon>Cytophagaceae</taxon>
        <taxon>Siphonobacter</taxon>
    </lineage>
</organism>
<evidence type="ECO:0000256" key="1">
    <source>
        <dbReference type="ARBA" id="ARBA00022729"/>
    </source>
</evidence>
<proteinExistence type="predicted"/>
<keyword evidence="2" id="KW-0472">Membrane</keyword>
<evidence type="ECO:0000313" key="6">
    <source>
        <dbReference type="EMBL" id="PQA56192.1"/>
    </source>
</evidence>
<comment type="caution">
    <text evidence="6">The sequence shown here is derived from an EMBL/GenBank/DDBJ whole genome shotgun (WGS) entry which is preliminary data.</text>
</comment>
<reference evidence="7" key="1">
    <citation type="submission" date="2018-02" db="EMBL/GenBank/DDBJ databases">
        <title>Genome sequencing of Solimonas sp. HR-BB.</title>
        <authorList>
            <person name="Lee Y."/>
            <person name="Jeon C.O."/>
        </authorList>
    </citation>
    <scope>NUCLEOTIDE SEQUENCE [LARGE SCALE GENOMIC DNA]</scope>
    <source>
        <strain evidence="7">HR-U</strain>
    </source>
</reference>
<keyword evidence="3" id="KW-0998">Cell outer membrane</keyword>
<dbReference type="OrthoDB" id="9770761at2"/>
<evidence type="ECO:0000256" key="2">
    <source>
        <dbReference type="ARBA" id="ARBA00023136"/>
    </source>
</evidence>
<dbReference type="Pfam" id="PF13525">
    <property type="entry name" value="YfiO"/>
    <property type="match status" value="1"/>
</dbReference>
<dbReference type="Gene3D" id="1.25.40.10">
    <property type="entry name" value="Tetratricopeptide repeat domain"/>
    <property type="match status" value="1"/>
</dbReference>
<dbReference type="InterPro" id="IPR017689">
    <property type="entry name" value="BamD"/>
</dbReference>
<protein>
    <submittedName>
        <fullName evidence="6">Outer membrane protein assembly factor BamD</fullName>
    </submittedName>
</protein>
<evidence type="ECO:0000256" key="4">
    <source>
        <dbReference type="SAM" id="MobiDB-lite"/>
    </source>
</evidence>
<evidence type="ECO:0000259" key="5">
    <source>
        <dbReference type="Pfam" id="PF13525"/>
    </source>
</evidence>
<feature type="domain" description="Outer membrane lipoprotein BamD-like" evidence="5">
    <location>
        <begin position="31"/>
        <end position="178"/>
    </location>
</feature>
<dbReference type="InterPro" id="IPR039565">
    <property type="entry name" value="BamD-like"/>
</dbReference>
<keyword evidence="7" id="KW-1185">Reference proteome</keyword>
<dbReference type="PROSITE" id="PS51257">
    <property type="entry name" value="PROKAR_LIPOPROTEIN"/>
    <property type="match status" value="1"/>
</dbReference>
<dbReference type="SUPFAM" id="SSF48452">
    <property type="entry name" value="TPR-like"/>
    <property type="match status" value="1"/>
</dbReference>
<name>A0A2S7IIT7_9BACT</name>
<dbReference type="NCBIfam" id="TIGR03302">
    <property type="entry name" value="OM_YfiO"/>
    <property type="match status" value="1"/>
</dbReference>
<evidence type="ECO:0000256" key="3">
    <source>
        <dbReference type="ARBA" id="ARBA00023237"/>
    </source>
</evidence>
<sequence length="303" mass="35444">MQTIRYLVLFLGITLVFSSCGNFEKLRKKGTDEQKYQAALTYYKKGDYDKAVLLFEELKPLLKGSDQQELATFYEAYCNYHLQQYEVASFQFKRFYETFGRSENAEEALYMSSYASYRASMPYYLDQASTLTAMDAMQSFINTYPQSKFVEEASKIIKESRKKLEKKSYERAKLYYKTSPTNLQNYRSAVYAVNNFKKEFPDSDYNEELAFLQVQSQYDFAQNSLYTKQKERYDDVVKYYQEFVDTYPNSKLLKKAERFYEVSVKKSADLAEQERLAKAAQKDKEKNNQPANTGRLGSGSSSN</sequence>
<dbReference type="EMBL" id="PTRA01000003">
    <property type="protein sequence ID" value="PQA56192.1"/>
    <property type="molecule type" value="Genomic_DNA"/>
</dbReference>
<dbReference type="Proteomes" id="UP000239590">
    <property type="component" value="Unassembled WGS sequence"/>
</dbReference>
<dbReference type="InterPro" id="IPR011990">
    <property type="entry name" value="TPR-like_helical_dom_sf"/>
</dbReference>
<gene>
    <name evidence="6" type="ORF">C5O19_17740</name>
</gene>
<feature type="region of interest" description="Disordered" evidence="4">
    <location>
        <begin position="275"/>
        <end position="303"/>
    </location>
</feature>
<accession>A0A2S7IIT7</accession>
<evidence type="ECO:0000313" key="7">
    <source>
        <dbReference type="Proteomes" id="UP000239590"/>
    </source>
</evidence>
<dbReference type="AlphaFoldDB" id="A0A2S7IIT7"/>
<keyword evidence="1" id="KW-0732">Signal</keyword>